<sequence>MGVFFSAVVMICCLAFLWGFFAAIGRRLGEEIYPSVRKWLI</sequence>
<dbReference type="Proteomes" id="UP000045285">
    <property type="component" value="Unassembled WGS sequence"/>
</dbReference>
<dbReference type="AlphaFoldDB" id="A0A090EFV2"/>
<protein>
    <submittedName>
        <fullName evidence="1">Uncharacterized protein</fullName>
    </submittedName>
</protein>
<evidence type="ECO:0000313" key="1">
    <source>
        <dbReference type="EMBL" id="CDX26821.1"/>
    </source>
</evidence>
<name>A0A090EFV2_MESPL</name>
<keyword evidence="2" id="KW-1185">Reference proteome</keyword>
<reference evidence="2" key="1">
    <citation type="submission" date="2014-08" db="EMBL/GenBank/DDBJ databases">
        <authorList>
            <person name="Moulin L."/>
        </authorList>
    </citation>
    <scope>NUCLEOTIDE SEQUENCE [LARGE SCALE GENOMIC DNA]</scope>
</reference>
<organism evidence="1 2">
    <name type="scientific">Mesorhizobium plurifarium</name>
    <dbReference type="NCBI Taxonomy" id="69974"/>
    <lineage>
        <taxon>Bacteria</taxon>
        <taxon>Pseudomonadati</taxon>
        <taxon>Pseudomonadota</taxon>
        <taxon>Alphaproteobacteria</taxon>
        <taxon>Hyphomicrobiales</taxon>
        <taxon>Phyllobacteriaceae</taxon>
        <taxon>Mesorhizobium</taxon>
    </lineage>
</organism>
<dbReference type="EMBL" id="CCMZ01000056">
    <property type="protein sequence ID" value="CDX26821.1"/>
    <property type="molecule type" value="Genomic_DNA"/>
</dbReference>
<accession>A0A090EFV2</accession>
<proteinExistence type="predicted"/>
<evidence type="ECO:0000313" key="2">
    <source>
        <dbReference type="Proteomes" id="UP000045285"/>
    </source>
</evidence>
<gene>
    <name evidence="1" type="ORF">MPL3356_60573</name>
</gene>